<evidence type="ECO:0000259" key="1">
    <source>
        <dbReference type="Pfam" id="PF07238"/>
    </source>
</evidence>
<dbReference type="SUPFAM" id="SSF141371">
    <property type="entry name" value="PilZ domain-like"/>
    <property type="match status" value="1"/>
</dbReference>
<name>A0A8A4TR05_SULCO</name>
<dbReference type="AlphaFoldDB" id="A0A8A4TR05"/>
<dbReference type="InterPro" id="IPR009875">
    <property type="entry name" value="PilZ_domain"/>
</dbReference>
<dbReference type="KEGG" id="scor:J3U87_05725"/>
<accession>A0A8A4TR05</accession>
<protein>
    <submittedName>
        <fullName evidence="2">PilZ domain-containing protein</fullName>
    </submittedName>
</protein>
<sequence>MREKRRYQRLPTRGFMDCAVDFSLNDRRYTNIPVLSLSAGGAYIAIETDRDNLTKGDRLCGIRFSIEILNGMLMDGIIVHKMSLGEVGGCGIEFCDVPTLTRESLDTFVHHKLKEFGLD</sequence>
<organism evidence="2 3">
    <name type="scientific">Sulfidibacter corallicola</name>
    <dbReference type="NCBI Taxonomy" id="2818388"/>
    <lineage>
        <taxon>Bacteria</taxon>
        <taxon>Pseudomonadati</taxon>
        <taxon>Acidobacteriota</taxon>
        <taxon>Holophagae</taxon>
        <taxon>Acanthopleuribacterales</taxon>
        <taxon>Acanthopleuribacteraceae</taxon>
        <taxon>Sulfidibacter</taxon>
    </lineage>
</organism>
<feature type="domain" description="PilZ" evidence="1">
    <location>
        <begin position="3"/>
        <end position="109"/>
    </location>
</feature>
<dbReference type="Pfam" id="PF07238">
    <property type="entry name" value="PilZ"/>
    <property type="match status" value="1"/>
</dbReference>
<dbReference type="Gene3D" id="2.40.10.220">
    <property type="entry name" value="predicted glycosyltransferase like domains"/>
    <property type="match status" value="1"/>
</dbReference>
<keyword evidence="3" id="KW-1185">Reference proteome</keyword>
<reference evidence="2" key="1">
    <citation type="submission" date="2021-03" db="EMBL/GenBank/DDBJ databases">
        <title>Acanthopleuribacteraceae sp. M133.</title>
        <authorList>
            <person name="Wang G."/>
        </authorList>
    </citation>
    <scope>NUCLEOTIDE SEQUENCE</scope>
    <source>
        <strain evidence="2">M133</strain>
    </source>
</reference>
<dbReference type="EMBL" id="CP071793">
    <property type="protein sequence ID" value="QTD51953.1"/>
    <property type="molecule type" value="Genomic_DNA"/>
</dbReference>
<dbReference type="RefSeq" id="WP_237382066.1">
    <property type="nucleotide sequence ID" value="NZ_CP071793.1"/>
</dbReference>
<gene>
    <name evidence="2" type="ORF">J3U87_05725</name>
</gene>
<dbReference type="Proteomes" id="UP000663929">
    <property type="component" value="Chromosome"/>
</dbReference>
<evidence type="ECO:0000313" key="3">
    <source>
        <dbReference type="Proteomes" id="UP000663929"/>
    </source>
</evidence>
<evidence type="ECO:0000313" key="2">
    <source>
        <dbReference type="EMBL" id="QTD51953.1"/>
    </source>
</evidence>
<dbReference type="GO" id="GO:0035438">
    <property type="term" value="F:cyclic-di-GMP binding"/>
    <property type="evidence" value="ECO:0007669"/>
    <property type="project" value="InterPro"/>
</dbReference>
<proteinExistence type="predicted"/>